<keyword evidence="4" id="KW-1133">Transmembrane helix</keyword>
<keyword evidence="7" id="KW-1185">Reference proteome</keyword>
<evidence type="ECO:0000259" key="5">
    <source>
        <dbReference type="PROSITE" id="PS50043"/>
    </source>
</evidence>
<dbReference type="Proteomes" id="UP000278327">
    <property type="component" value="Unassembled WGS sequence"/>
</dbReference>
<name>A0A3N0AQS5_9ACTN</name>
<dbReference type="RefSeq" id="WP_022739876.1">
    <property type="nucleotide sequence ID" value="NZ_JAMTCE010000014.1"/>
</dbReference>
<dbReference type="CDD" id="cd06170">
    <property type="entry name" value="LuxR_C_like"/>
    <property type="match status" value="1"/>
</dbReference>
<evidence type="ECO:0000313" key="6">
    <source>
        <dbReference type="EMBL" id="RNL37241.1"/>
    </source>
</evidence>
<feature type="transmembrane region" description="Helical" evidence="4">
    <location>
        <begin position="343"/>
        <end position="365"/>
    </location>
</feature>
<feature type="transmembrane region" description="Helical" evidence="4">
    <location>
        <begin position="228"/>
        <end position="247"/>
    </location>
</feature>
<evidence type="ECO:0000256" key="4">
    <source>
        <dbReference type="SAM" id="Phobius"/>
    </source>
</evidence>
<sequence length="495" mass="52506">MDHVRNILSSLKGRGAVFFGGYALYLVFSFMAFHSATLTSVSLAIGHDGNVVFSASAMAARIGVCALCVGVVWRLGTKGRLAAPRPFEWTLLVAAIAFLLGGMLVLAMVASLADAVEASKITVWLGVSGALLGCGDVLVTFLWARFSATLDLRQVYLYVTLCNGASLVLYFVATLLPGPVVLPLAAALFLASALAAQRSLVLRGEEDGGWTLDPTVARALFRDLWHPILGTTILCFMGGLMLQISGLQDISLGTFQQTSLWASAAAIACLLVPALVVRKLPNLTRVYSVALPVSAAGFLLLPLIWNAAGGIVNAFVQVGAMVAGIILWCMLADAAHRTRTSPILLFSVAFLATSAAQLAGTLVGWVNAETLRQGDLALTAIALVSVYLLLLAAIVLFRNRSGAPGAAMAEEGADLPVTPEEALCQRCAVLAERYGFTPRESDIFLLLAQGYTMPAISERLFVSENTVKSHVKRIYQKLGIHTRSELIDLVNQAGD</sequence>
<feature type="transmembrane region" description="Helical" evidence="4">
    <location>
        <begin position="51"/>
        <end position="75"/>
    </location>
</feature>
<dbReference type="PANTHER" id="PTHR44688:SF16">
    <property type="entry name" value="DNA-BINDING TRANSCRIPTIONAL ACTIVATOR DEVR_DOSR"/>
    <property type="match status" value="1"/>
</dbReference>
<dbReference type="PRINTS" id="PR00038">
    <property type="entry name" value="HTHLUXR"/>
</dbReference>
<keyword evidence="4" id="KW-0472">Membrane</keyword>
<keyword evidence="2" id="KW-0238">DNA-binding</keyword>
<dbReference type="PROSITE" id="PS50043">
    <property type="entry name" value="HTH_LUXR_2"/>
    <property type="match status" value="1"/>
</dbReference>
<feature type="domain" description="HTH luxR-type" evidence="5">
    <location>
        <begin position="429"/>
        <end position="494"/>
    </location>
</feature>
<dbReference type="PANTHER" id="PTHR44688">
    <property type="entry name" value="DNA-BINDING TRANSCRIPTIONAL ACTIVATOR DEVR_DOSR"/>
    <property type="match status" value="1"/>
</dbReference>
<dbReference type="AlphaFoldDB" id="A0A3N0AQS5"/>
<proteinExistence type="predicted"/>
<accession>A0A3N0AQS5</accession>
<organism evidence="6 7">
    <name type="scientific">Adlercreutzia equolifaciens subsp. celatus DSM 18785</name>
    <dbReference type="NCBI Taxonomy" id="1121021"/>
    <lineage>
        <taxon>Bacteria</taxon>
        <taxon>Bacillati</taxon>
        <taxon>Actinomycetota</taxon>
        <taxon>Coriobacteriia</taxon>
        <taxon>Eggerthellales</taxon>
        <taxon>Eggerthellaceae</taxon>
        <taxon>Adlercreutzia</taxon>
    </lineage>
</organism>
<feature type="transmembrane region" description="Helical" evidence="4">
    <location>
        <begin position="377"/>
        <end position="397"/>
    </location>
</feature>
<feature type="transmembrane region" description="Helical" evidence="4">
    <location>
        <begin position="286"/>
        <end position="305"/>
    </location>
</feature>
<dbReference type="SMART" id="SM00421">
    <property type="entry name" value="HTH_LUXR"/>
    <property type="match status" value="1"/>
</dbReference>
<feature type="transmembrane region" description="Helical" evidence="4">
    <location>
        <begin position="259"/>
        <end position="277"/>
    </location>
</feature>
<feature type="transmembrane region" description="Helical" evidence="4">
    <location>
        <begin position="121"/>
        <end position="143"/>
    </location>
</feature>
<evidence type="ECO:0000256" key="2">
    <source>
        <dbReference type="ARBA" id="ARBA00023125"/>
    </source>
</evidence>
<evidence type="ECO:0000313" key="7">
    <source>
        <dbReference type="Proteomes" id="UP000278327"/>
    </source>
</evidence>
<keyword evidence="4" id="KW-0812">Transmembrane</keyword>
<feature type="transmembrane region" description="Helical" evidence="4">
    <location>
        <begin position="21"/>
        <end position="45"/>
    </location>
</feature>
<evidence type="ECO:0000256" key="1">
    <source>
        <dbReference type="ARBA" id="ARBA00023015"/>
    </source>
</evidence>
<gene>
    <name evidence="6" type="ORF">DMP10_08330</name>
</gene>
<dbReference type="Gene3D" id="1.10.10.10">
    <property type="entry name" value="Winged helix-like DNA-binding domain superfamily/Winged helix DNA-binding domain"/>
    <property type="match status" value="1"/>
</dbReference>
<dbReference type="SUPFAM" id="SSF46894">
    <property type="entry name" value="C-terminal effector domain of the bipartite response regulators"/>
    <property type="match status" value="1"/>
</dbReference>
<evidence type="ECO:0000256" key="3">
    <source>
        <dbReference type="ARBA" id="ARBA00023163"/>
    </source>
</evidence>
<feature type="transmembrane region" description="Helical" evidence="4">
    <location>
        <begin position="311"/>
        <end position="331"/>
    </location>
</feature>
<dbReference type="Pfam" id="PF00196">
    <property type="entry name" value="GerE"/>
    <property type="match status" value="1"/>
</dbReference>
<dbReference type="GO" id="GO:0006355">
    <property type="term" value="P:regulation of DNA-templated transcription"/>
    <property type="evidence" value="ECO:0007669"/>
    <property type="project" value="InterPro"/>
</dbReference>
<dbReference type="InterPro" id="IPR000792">
    <property type="entry name" value="Tscrpt_reg_LuxR_C"/>
</dbReference>
<dbReference type="GeneID" id="62677631"/>
<keyword evidence="3" id="KW-0804">Transcription</keyword>
<dbReference type="InterPro" id="IPR016032">
    <property type="entry name" value="Sig_transdc_resp-reg_C-effctor"/>
</dbReference>
<protein>
    <submittedName>
        <fullName evidence="6">LuxR family transcriptional regulator</fullName>
    </submittedName>
</protein>
<feature type="transmembrane region" description="Helical" evidence="4">
    <location>
        <begin position="87"/>
        <end position="109"/>
    </location>
</feature>
<feature type="transmembrane region" description="Helical" evidence="4">
    <location>
        <begin position="155"/>
        <end position="173"/>
    </location>
</feature>
<comment type="caution">
    <text evidence="6">The sequence shown here is derived from an EMBL/GenBank/DDBJ whole genome shotgun (WGS) entry which is preliminary data.</text>
</comment>
<dbReference type="GO" id="GO:0003677">
    <property type="term" value="F:DNA binding"/>
    <property type="evidence" value="ECO:0007669"/>
    <property type="project" value="UniProtKB-KW"/>
</dbReference>
<reference evidence="6 7" key="1">
    <citation type="journal article" date="2019" name="Microbiol. Resour. Announc.">
        <title>Draft Genome Sequences of Type Strains of Gordonibacter faecihominis, Paraeggerthella hongkongensis, Parvibacter caecicola,Slackia equolifaciens, Slackia faecicanis, and Slackia isoflavoniconvertens.</title>
        <authorList>
            <person name="Danylec N."/>
            <person name="Stoll D.A."/>
            <person name="Dotsch A."/>
            <person name="Huch M."/>
        </authorList>
    </citation>
    <scope>NUCLEOTIDE SEQUENCE [LARGE SCALE GENOMIC DNA]</scope>
    <source>
        <strain evidence="6 7">DSM 18785</strain>
    </source>
</reference>
<feature type="transmembrane region" description="Helical" evidence="4">
    <location>
        <begin position="179"/>
        <end position="196"/>
    </location>
</feature>
<keyword evidence="1" id="KW-0805">Transcription regulation</keyword>
<dbReference type="InterPro" id="IPR036388">
    <property type="entry name" value="WH-like_DNA-bd_sf"/>
</dbReference>
<dbReference type="EMBL" id="QICA01000014">
    <property type="protein sequence ID" value="RNL37241.1"/>
    <property type="molecule type" value="Genomic_DNA"/>
</dbReference>